<dbReference type="EMBL" id="WJKJ01000024">
    <property type="protein sequence ID" value="MBD3363743.1"/>
    <property type="molecule type" value="Genomic_DNA"/>
</dbReference>
<gene>
    <name evidence="1" type="ORF">GF359_00860</name>
</gene>
<reference evidence="1" key="1">
    <citation type="submission" date="2019-11" db="EMBL/GenBank/DDBJ databases">
        <title>Microbial mats filling the niche in hypersaline microbial mats.</title>
        <authorList>
            <person name="Wong H.L."/>
            <person name="Macleod F.I."/>
            <person name="White R.A. III"/>
            <person name="Burns B.P."/>
        </authorList>
    </citation>
    <scope>NUCLEOTIDE SEQUENCE</scope>
    <source>
        <strain evidence="1">Bin_327</strain>
    </source>
</reference>
<dbReference type="Proteomes" id="UP000630660">
    <property type="component" value="Unassembled WGS sequence"/>
</dbReference>
<protein>
    <submittedName>
        <fullName evidence="1">Uncharacterized protein</fullName>
    </submittedName>
</protein>
<dbReference type="AlphaFoldDB" id="A0A9D5K7J9"/>
<name>A0A9D5K7J9_UNCW3</name>
<comment type="caution">
    <text evidence="1">The sequence shown here is derived from an EMBL/GenBank/DDBJ whole genome shotgun (WGS) entry which is preliminary data.</text>
</comment>
<sequence>MNDERKLTFGGRRAMNIIGTPNTKLYREEKYPEAGTHALREPDKKILNHIDGKSSVRQIISEAGVDFETGLHSIAWLMQTGFVYSSEVIERILQEHSDKLAFFAEIFADAEHDEEFWEKVISDIVSDNPELEDKAPGLSWEGLSPTVKPPPPSPAQLKDYFINVMVALYDKAEEILGPDAVLAKRILLDSRRPSG</sequence>
<evidence type="ECO:0000313" key="2">
    <source>
        <dbReference type="Proteomes" id="UP000630660"/>
    </source>
</evidence>
<evidence type="ECO:0000313" key="1">
    <source>
        <dbReference type="EMBL" id="MBD3363743.1"/>
    </source>
</evidence>
<accession>A0A9D5K7J9</accession>
<proteinExistence type="predicted"/>
<organism evidence="1 2">
    <name type="scientific">candidate division WOR-3 bacterium</name>
    <dbReference type="NCBI Taxonomy" id="2052148"/>
    <lineage>
        <taxon>Bacteria</taxon>
        <taxon>Bacteria division WOR-3</taxon>
    </lineage>
</organism>